<dbReference type="EMBL" id="JARYMX010000007">
    <property type="protein sequence ID" value="KAJ9541031.1"/>
    <property type="molecule type" value="Genomic_DNA"/>
</dbReference>
<feature type="domain" description="Rhodanese" evidence="2">
    <location>
        <begin position="175"/>
        <end position="206"/>
    </location>
</feature>
<dbReference type="Proteomes" id="UP001172457">
    <property type="component" value="Chromosome 7"/>
</dbReference>
<dbReference type="PANTHER" id="PTHR44542">
    <property type="entry name" value="THIOSULFATE SULFURTRANSFERASE 18"/>
    <property type="match status" value="1"/>
</dbReference>
<dbReference type="InterPro" id="IPR044684">
    <property type="entry name" value="STR17/STR18/HARC1-like"/>
</dbReference>
<dbReference type="AlphaFoldDB" id="A0AA38SR16"/>
<dbReference type="SUPFAM" id="SSF52821">
    <property type="entry name" value="Rhodanese/Cell cycle control phosphatase"/>
    <property type="match status" value="2"/>
</dbReference>
<evidence type="ECO:0000313" key="4">
    <source>
        <dbReference type="Proteomes" id="UP001172457"/>
    </source>
</evidence>
<evidence type="ECO:0000313" key="3">
    <source>
        <dbReference type="EMBL" id="KAJ9541031.1"/>
    </source>
</evidence>
<keyword evidence="1" id="KW-0732">Signal</keyword>
<sequence>MNTQSRITDSQHSKFEIKHSWIPIVICLLLLEISYCSSESDIVTIDVHKANDLLRNSDYRYLDVRTREEFNKGHIDFNDSLNIPYMLDTPQGRVKNTNFVEQVLSLCTKDDHLVVGCKSGIRSAYATTILLDAGFKHVYNMGGGYIAWVENELLVAMKTPKIVTIDVLKANDLLRNGGYRYLDVRTEEEFKKGHVDFDDALNIPYMFNTPQGRVKNPNFMEQVLPVCTKDDHLIVVRHLITL</sequence>
<proteinExistence type="predicted"/>
<feature type="domain" description="Rhodanese" evidence="2">
    <location>
        <begin position="55"/>
        <end position="157"/>
    </location>
</feature>
<dbReference type="CDD" id="cd00158">
    <property type="entry name" value="RHOD"/>
    <property type="match status" value="2"/>
</dbReference>
<protein>
    <recommendedName>
        <fullName evidence="2">Rhodanese domain-containing protein</fullName>
    </recommendedName>
</protein>
<gene>
    <name evidence="3" type="ORF">OSB04_027537</name>
</gene>
<feature type="chain" id="PRO_5041334828" description="Rhodanese domain-containing protein" evidence="1">
    <location>
        <begin position="39"/>
        <end position="242"/>
    </location>
</feature>
<dbReference type="InterPro" id="IPR036873">
    <property type="entry name" value="Rhodanese-like_dom_sf"/>
</dbReference>
<comment type="caution">
    <text evidence="3">The sequence shown here is derived from an EMBL/GenBank/DDBJ whole genome shotgun (WGS) entry which is preliminary data.</text>
</comment>
<feature type="signal peptide" evidence="1">
    <location>
        <begin position="1"/>
        <end position="38"/>
    </location>
</feature>
<dbReference type="PROSITE" id="PS50206">
    <property type="entry name" value="RHODANESE_3"/>
    <property type="match status" value="2"/>
</dbReference>
<dbReference type="GO" id="GO:0003824">
    <property type="term" value="F:catalytic activity"/>
    <property type="evidence" value="ECO:0007669"/>
    <property type="project" value="InterPro"/>
</dbReference>
<evidence type="ECO:0000259" key="2">
    <source>
        <dbReference type="PROSITE" id="PS50206"/>
    </source>
</evidence>
<dbReference type="InterPro" id="IPR001763">
    <property type="entry name" value="Rhodanese-like_dom"/>
</dbReference>
<organism evidence="3 4">
    <name type="scientific">Centaurea solstitialis</name>
    <name type="common">yellow star-thistle</name>
    <dbReference type="NCBI Taxonomy" id="347529"/>
    <lineage>
        <taxon>Eukaryota</taxon>
        <taxon>Viridiplantae</taxon>
        <taxon>Streptophyta</taxon>
        <taxon>Embryophyta</taxon>
        <taxon>Tracheophyta</taxon>
        <taxon>Spermatophyta</taxon>
        <taxon>Magnoliopsida</taxon>
        <taxon>eudicotyledons</taxon>
        <taxon>Gunneridae</taxon>
        <taxon>Pentapetalae</taxon>
        <taxon>asterids</taxon>
        <taxon>campanulids</taxon>
        <taxon>Asterales</taxon>
        <taxon>Asteraceae</taxon>
        <taxon>Carduoideae</taxon>
        <taxon>Cardueae</taxon>
        <taxon>Centaureinae</taxon>
        <taxon>Centaurea</taxon>
    </lineage>
</organism>
<evidence type="ECO:0000256" key="1">
    <source>
        <dbReference type="SAM" id="SignalP"/>
    </source>
</evidence>
<dbReference type="Pfam" id="PF00581">
    <property type="entry name" value="Rhodanese"/>
    <property type="match status" value="1"/>
</dbReference>
<dbReference type="Gene3D" id="3.40.250.10">
    <property type="entry name" value="Rhodanese-like domain"/>
    <property type="match status" value="2"/>
</dbReference>
<name>A0AA38SR16_9ASTR</name>
<reference evidence="3" key="1">
    <citation type="submission" date="2023-03" db="EMBL/GenBank/DDBJ databases">
        <title>Chromosome-scale reference genome and RAD-based genetic map of yellow starthistle (Centaurea solstitialis) reveal putative structural variation and QTLs associated with invader traits.</title>
        <authorList>
            <person name="Reatini B."/>
            <person name="Cang F.A."/>
            <person name="Jiang Q."/>
            <person name="Mckibben M.T.W."/>
            <person name="Barker M.S."/>
            <person name="Rieseberg L.H."/>
            <person name="Dlugosch K.M."/>
        </authorList>
    </citation>
    <scope>NUCLEOTIDE SEQUENCE</scope>
    <source>
        <strain evidence="3">CAN-66</strain>
        <tissue evidence="3">Leaf</tissue>
    </source>
</reference>
<dbReference type="SMART" id="SM00450">
    <property type="entry name" value="RHOD"/>
    <property type="match status" value="1"/>
</dbReference>
<accession>A0AA38SR16</accession>
<dbReference type="PANTHER" id="PTHR44542:SF12">
    <property type="entry name" value="THIOSULFATE SULFURTRANSFERASE 18"/>
    <property type="match status" value="1"/>
</dbReference>
<keyword evidence="4" id="KW-1185">Reference proteome</keyword>